<gene>
    <name evidence="1" type="ORF">UFOPK1939_00881</name>
    <name evidence="2" type="ORF">UFOPK3024_00156</name>
</gene>
<dbReference type="AlphaFoldDB" id="A0A6J6IL23"/>
<dbReference type="EMBL" id="CAFAAK010000016">
    <property type="protein sequence ID" value="CAB4793174.1"/>
    <property type="molecule type" value="Genomic_DNA"/>
</dbReference>
<sequence length="89" mass="9916">MRVRFWEARVADGRLSDALTWVNAQVTAPAHAAGAQQVEVFVADADVPTNNPARVVVLTRWGHEGDWTDPDISTDAIERAHGWDFHTHE</sequence>
<evidence type="ECO:0000313" key="2">
    <source>
        <dbReference type="EMBL" id="CAB4793174.1"/>
    </source>
</evidence>
<accession>A0A6J6IL23</accession>
<dbReference type="EMBL" id="CAEZVF010000137">
    <property type="protein sequence ID" value="CAB4625236.1"/>
    <property type="molecule type" value="Genomic_DNA"/>
</dbReference>
<reference evidence="1" key="1">
    <citation type="submission" date="2020-05" db="EMBL/GenBank/DDBJ databases">
        <authorList>
            <person name="Chiriac C."/>
            <person name="Salcher M."/>
            <person name="Ghai R."/>
            <person name="Kavagutti S V."/>
        </authorList>
    </citation>
    <scope>NUCLEOTIDE SEQUENCE</scope>
</reference>
<evidence type="ECO:0000313" key="1">
    <source>
        <dbReference type="EMBL" id="CAB4625236.1"/>
    </source>
</evidence>
<proteinExistence type="predicted"/>
<organism evidence="1">
    <name type="scientific">freshwater metagenome</name>
    <dbReference type="NCBI Taxonomy" id="449393"/>
    <lineage>
        <taxon>unclassified sequences</taxon>
        <taxon>metagenomes</taxon>
        <taxon>ecological metagenomes</taxon>
    </lineage>
</organism>
<name>A0A6J6IL23_9ZZZZ</name>
<protein>
    <submittedName>
        <fullName evidence="1">Unannotated protein</fullName>
    </submittedName>
</protein>